<dbReference type="HOGENOM" id="CLU_2556163_0_0_5"/>
<dbReference type="Proteomes" id="UP000006230">
    <property type="component" value="Unassembled WGS sequence"/>
</dbReference>
<keyword evidence="1" id="KW-0732">Signal</keyword>
<protein>
    <recommendedName>
        <fullName evidence="2">PepSY domain-containing protein</fullName>
    </recommendedName>
</protein>
<dbReference type="STRING" id="314265.R2601_23283"/>
<dbReference type="OrthoDB" id="7850927at2"/>
<dbReference type="Pfam" id="PF13670">
    <property type="entry name" value="PepSY_2"/>
    <property type="match status" value="1"/>
</dbReference>
<gene>
    <name evidence="3" type="ORF">R2601_23283</name>
</gene>
<proteinExistence type="predicted"/>
<feature type="chain" id="PRO_5004171741" description="PepSY domain-containing protein" evidence="1">
    <location>
        <begin position="21"/>
        <end position="81"/>
    </location>
</feature>
<evidence type="ECO:0000256" key="1">
    <source>
        <dbReference type="SAM" id="SignalP"/>
    </source>
</evidence>
<dbReference type="eggNOG" id="ENOG5033DVM">
    <property type="taxonomic scope" value="Bacteria"/>
</dbReference>
<sequence length="81" mass="8761">MIKSIAAALTALALAGPAFASPDVDAATQSQIRGKLTAEGYEVRKIDNEDGMIEVYALKNGERFELYLDADLNVVRSKTED</sequence>
<dbReference type="EMBL" id="AATQ01000046">
    <property type="protein sequence ID" value="EAU44452.1"/>
    <property type="molecule type" value="Genomic_DNA"/>
</dbReference>
<name>Q0FJR3_SALBH</name>
<accession>Q0FJR3</accession>
<evidence type="ECO:0000313" key="4">
    <source>
        <dbReference type="Proteomes" id="UP000006230"/>
    </source>
</evidence>
<organism evidence="3 4">
    <name type="scientific">Salipiger bermudensis (strain DSM 26914 / JCM 13377 / KCTC 12554 / HTCC2601)</name>
    <name type="common">Pelagibaca bermudensis</name>
    <dbReference type="NCBI Taxonomy" id="314265"/>
    <lineage>
        <taxon>Bacteria</taxon>
        <taxon>Pseudomonadati</taxon>
        <taxon>Pseudomonadota</taxon>
        <taxon>Alphaproteobacteria</taxon>
        <taxon>Rhodobacterales</taxon>
        <taxon>Roseobacteraceae</taxon>
        <taxon>Salipiger</taxon>
    </lineage>
</organism>
<reference evidence="3 4" key="1">
    <citation type="journal article" date="2010" name="J. Bacteriol.">
        <title>Genome sequences of Pelagibaca bermudensis HTCC2601T and Maritimibacter alkaliphilus HTCC2654T, the type strains of two marine Roseobacter genera.</title>
        <authorList>
            <person name="Thrash J.C."/>
            <person name="Cho J.C."/>
            <person name="Ferriera S."/>
            <person name="Johnson J."/>
            <person name="Vergin K.L."/>
            <person name="Giovannoni S.J."/>
        </authorList>
    </citation>
    <scope>NUCLEOTIDE SEQUENCE [LARGE SCALE GENOMIC DNA]</scope>
    <source>
        <strain evidence="4">DSM 26914 / JCM 13377 / KCTC 12554 / HTCC2601</strain>
    </source>
</reference>
<evidence type="ECO:0000259" key="2">
    <source>
        <dbReference type="Pfam" id="PF13670"/>
    </source>
</evidence>
<dbReference type="InterPro" id="IPR025711">
    <property type="entry name" value="PepSY"/>
</dbReference>
<dbReference type="AlphaFoldDB" id="Q0FJR3"/>
<feature type="signal peptide" evidence="1">
    <location>
        <begin position="1"/>
        <end position="20"/>
    </location>
</feature>
<keyword evidence="4" id="KW-1185">Reference proteome</keyword>
<comment type="caution">
    <text evidence="3">The sequence shown here is derived from an EMBL/GenBank/DDBJ whole genome shotgun (WGS) entry which is preliminary data.</text>
</comment>
<feature type="domain" description="PepSY" evidence="2">
    <location>
        <begin position="5"/>
        <end position="77"/>
    </location>
</feature>
<dbReference type="RefSeq" id="WP_007799914.1">
    <property type="nucleotide sequence ID" value="NZ_DS022276.1"/>
</dbReference>
<evidence type="ECO:0000313" key="3">
    <source>
        <dbReference type="EMBL" id="EAU44452.1"/>
    </source>
</evidence>